<evidence type="ECO:0000313" key="2">
    <source>
        <dbReference type="EMBL" id="CDO73181.1"/>
    </source>
</evidence>
<gene>
    <name evidence="2" type="ORF">BN946_scf185007.g236</name>
</gene>
<dbReference type="Proteomes" id="UP000029665">
    <property type="component" value="Unassembled WGS sequence"/>
</dbReference>
<feature type="region of interest" description="Disordered" evidence="1">
    <location>
        <begin position="9"/>
        <end position="28"/>
    </location>
</feature>
<dbReference type="OrthoDB" id="2746447at2759"/>
<dbReference type="STRING" id="5643.A0A060SG34"/>
<feature type="region of interest" description="Disordered" evidence="1">
    <location>
        <begin position="91"/>
        <end position="122"/>
    </location>
</feature>
<accession>A0A060SG34</accession>
<name>A0A060SG34_PYCCI</name>
<reference evidence="2" key="1">
    <citation type="submission" date="2014-01" db="EMBL/GenBank/DDBJ databases">
        <title>The genome of the white-rot fungus Pycnoporus cinnabarinus: a basidiomycete model with a versatile arsenal for lignocellulosic biomass breakdown.</title>
        <authorList>
            <person name="Levasseur A."/>
            <person name="Lomascolo A."/>
            <person name="Ruiz-Duenas F.J."/>
            <person name="Uzan E."/>
            <person name="Piumi F."/>
            <person name="Kues U."/>
            <person name="Ram A.F.J."/>
            <person name="Murat C."/>
            <person name="Haon M."/>
            <person name="Benoit I."/>
            <person name="Arfi Y."/>
            <person name="Chevret D."/>
            <person name="Drula E."/>
            <person name="Kwon M.J."/>
            <person name="Gouret P."/>
            <person name="Lesage-Meessen L."/>
            <person name="Lombard V."/>
            <person name="Mariette J."/>
            <person name="Noirot C."/>
            <person name="Park J."/>
            <person name="Patyshakuliyeva A."/>
            <person name="Wieneger R.A.B."/>
            <person name="Wosten H.A.B."/>
            <person name="Martin F."/>
            <person name="Coutinho P.M."/>
            <person name="de Vries R."/>
            <person name="Martinez A.T."/>
            <person name="Klopp C."/>
            <person name="Pontarotti P."/>
            <person name="Henrissat B."/>
            <person name="Record E."/>
        </authorList>
    </citation>
    <scope>NUCLEOTIDE SEQUENCE [LARGE SCALE GENOMIC DNA]</scope>
    <source>
        <strain evidence="2">BRFM137</strain>
    </source>
</reference>
<dbReference type="AlphaFoldDB" id="A0A060SG34"/>
<protein>
    <submittedName>
        <fullName evidence="2">Uncharacterized protein</fullName>
    </submittedName>
</protein>
<dbReference type="InterPro" id="IPR046521">
    <property type="entry name" value="DUF6698"/>
</dbReference>
<feature type="compositionally biased region" description="Acidic residues" evidence="1">
    <location>
        <begin position="93"/>
        <end position="102"/>
    </location>
</feature>
<dbReference type="EMBL" id="CCBP010000119">
    <property type="protein sequence ID" value="CDO73181.1"/>
    <property type="molecule type" value="Genomic_DNA"/>
</dbReference>
<evidence type="ECO:0000313" key="3">
    <source>
        <dbReference type="Proteomes" id="UP000029665"/>
    </source>
</evidence>
<keyword evidence="3" id="KW-1185">Reference proteome</keyword>
<evidence type="ECO:0000256" key="1">
    <source>
        <dbReference type="SAM" id="MobiDB-lite"/>
    </source>
</evidence>
<comment type="caution">
    <text evidence="2">The sequence shown here is derived from an EMBL/GenBank/DDBJ whole genome shotgun (WGS) entry which is preliminary data.</text>
</comment>
<organism evidence="2 3">
    <name type="scientific">Pycnoporus cinnabarinus</name>
    <name type="common">Cinnabar-red polypore</name>
    <name type="synonym">Trametes cinnabarina</name>
    <dbReference type="NCBI Taxonomy" id="5643"/>
    <lineage>
        <taxon>Eukaryota</taxon>
        <taxon>Fungi</taxon>
        <taxon>Dikarya</taxon>
        <taxon>Basidiomycota</taxon>
        <taxon>Agaricomycotina</taxon>
        <taxon>Agaricomycetes</taxon>
        <taxon>Polyporales</taxon>
        <taxon>Polyporaceae</taxon>
        <taxon>Trametes</taxon>
    </lineage>
</organism>
<proteinExistence type="predicted"/>
<dbReference type="Pfam" id="PF20414">
    <property type="entry name" value="DUF6698"/>
    <property type="match status" value="1"/>
</dbReference>
<dbReference type="HOGENOM" id="CLU_142407_0_0_1"/>
<sequence>MQAYRCIWTSPESASKEPGVGGSGRGSLSRVNGVNTVGPANIAYVACLLRHVLSSEATWREQNPKVFNGAWFFKTIINFSPSTASGSCVYGEVDSDDSDEDKFEAAMRTLGEQHETSPSPAP</sequence>